<keyword evidence="2" id="KW-1185">Reference proteome</keyword>
<proteinExistence type="predicted"/>
<sequence length="128" mass="14365">AGGRVHFKYQRPAFAIYPDNGTTRPHSILIPQILLERFGNAAPPSQSFTEFIIGSDAERRVVAVELALEQIDSGLISHLESLPDLDTLFVEMPGKIVHRDSEEMLRLTNLKSQLSVNIQEAFQPKKVR</sequence>
<dbReference type="AlphaFoldDB" id="M5RYW9"/>
<feature type="non-terminal residue" evidence="1">
    <location>
        <position position="1"/>
    </location>
</feature>
<gene>
    <name evidence="1" type="ORF">RMSM_03957</name>
</gene>
<protein>
    <submittedName>
        <fullName evidence="1">Uncharacterized protein</fullName>
    </submittedName>
</protein>
<dbReference type="RefSeq" id="WP_008699385.1">
    <property type="nucleotide sequence ID" value="NZ_ANOG01000569.1"/>
</dbReference>
<evidence type="ECO:0000313" key="2">
    <source>
        <dbReference type="Proteomes" id="UP000011991"/>
    </source>
</evidence>
<comment type="caution">
    <text evidence="1">The sequence shown here is derived from an EMBL/GenBank/DDBJ whole genome shotgun (WGS) entry which is preliminary data.</text>
</comment>
<organism evidence="1 2">
    <name type="scientific">Rhodopirellula maiorica SM1</name>
    <dbReference type="NCBI Taxonomy" id="1265738"/>
    <lineage>
        <taxon>Bacteria</taxon>
        <taxon>Pseudomonadati</taxon>
        <taxon>Planctomycetota</taxon>
        <taxon>Planctomycetia</taxon>
        <taxon>Pirellulales</taxon>
        <taxon>Pirellulaceae</taxon>
        <taxon>Novipirellula</taxon>
    </lineage>
</organism>
<evidence type="ECO:0000313" key="1">
    <source>
        <dbReference type="EMBL" id="EMI19124.1"/>
    </source>
</evidence>
<dbReference type="EMBL" id="ANOG01000569">
    <property type="protein sequence ID" value="EMI19124.1"/>
    <property type="molecule type" value="Genomic_DNA"/>
</dbReference>
<reference evidence="1 2" key="1">
    <citation type="journal article" date="2013" name="Mar. Genomics">
        <title>Expression of sulfatases in Rhodopirellula baltica and the diversity of sulfatases in the genus Rhodopirellula.</title>
        <authorList>
            <person name="Wegner C.E."/>
            <person name="Richter-Heitmann T."/>
            <person name="Klindworth A."/>
            <person name="Klockow C."/>
            <person name="Richter M."/>
            <person name="Achstetter T."/>
            <person name="Glockner F.O."/>
            <person name="Harder J."/>
        </authorList>
    </citation>
    <scope>NUCLEOTIDE SEQUENCE [LARGE SCALE GENOMIC DNA]</scope>
    <source>
        <strain evidence="1 2">SM1</strain>
    </source>
</reference>
<accession>M5RYW9</accession>
<name>M5RYW9_9BACT</name>
<dbReference type="Proteomes" id="UP000011991">
    <property type="component" value="Unassembled WGS sequence"/>
</dbReference>